<dbReference type="PROSITE" id="PS00136">
    <property type="entry name" value="SUBTILASE_ASP"/>
    <property type="match status" value="1"/>
</dbReference>
<dbReference type="InterPro" id="IPR022398">
    <property type="entry name" value="Peptidase_S8_His-AS"/>
</dbReference>
<dbReference type="PROSITE" id="PS00138">
    <property type="entry name" value="SUBTILASE_SER"/>
    <property type="match status" value="1"/>
</dbReference>
<dbReference type="InterPro" id="IPR015500">
    <property type="entry name" value="Peptidase_S8_subtilisin-rel"/>
</dbReference>
<keyword evidence="7" id="KW-0732">Signal</keyword>
<keyword evidence="10" id="KW-1185">Reference proteome</keyword>
<accession>A0A5M3VSA3</accession>
<evidence type="ECO:0000313" key="10">
    <source>
        <dbReference type="Proteomes" id="UP000334990"/>
    </source>
</evidence>
<feature type="active site" description="Charge relay system" evidence="5">
    <location>
        <position position="464"/>
    </location>
</feature>
<dbReference type="InterPro" id="IPR023827">
    <property type="entry name" value="Peptidase_S8_Asp-AS"/>
</dbReference>
<dbReference type="AlphaFoldDB" id="A0A5M3VSA3"/>
<dbReference type="InterPro" id="IPR006311">
    <property type="entry name" value="TAT_signal"/>
</dbReference>
<dbReference type="GO" id="GO:0004252">
    <property type="term" value="F:serine-type endopeptidase activity"/>
    <property type="evidence" value="ECO:0007669"/>
    <property type="project" value="UniProtKB-UniRule"/>
</dbReference>
<dbReference type="PROSITE" id="PS51892">
    <property type="entry name" value="SUBTILASE"/>
    <property type="match status" value="1"/>
</dbReference>
<dbReference type="GO" id="GO:0006508">
    <property type="term" value="P:proteolysis"/>
    <property type="evidence" value="ECO:0007669"/>
    <property type="project" value="UniProtKB-KW"/>
</dbReference>
<comment type="similarity">
    <text evidence="1 5 6">Belongs to the peptidase S8 family.</text>
</comment>
<protein>
    <submittedName>
        <fullName evidence="9">Serine protease</fullName>
    </submittedName>
</protein>
<dbReference type="Gene3D" id="3.40.50.200">
    <property type="entry name" value="Peptidase S8/S53 domain"/>
    <property type="match status" value="1"/>
</dbReference>
<dbReference type="PANTHER" id="PTHR43806:SF11">
    <property type="entry name" value="CEREVISIN-RELATED"/>
    <property type="match status" value="1"/>
</dbReference>
<evidence type="ECO:0000256" key="6">
    <source>
        <dbReference type="RuleBase" id="RU003355"/>
    </source>
</evidence>
<dbReference type="InterPro" id="IPR050131">
    <property type="entry name" value="Peptidase_S8_subtilisin-like"/>
</dbReference>
<dbReference type="PANTHER" id="PTHR43806">
    <property type="entry name" value="PEPTIDASE S8"/>
    <property type="match status" value="1"/>
</dbReference>
<evidence type="ECO:0000313" key="9">
    <source>
        <dbReference type="EMBL" id="GER99088.1"/>
    </source>
</evidence>
<keyword evidence="2 5" id="KW-0645">Protease</keyword>
<evidence type="ECO:0000259" key="8">
    <source>
        <dbReference type="Pfam" id="PF00082"/>
    </source>
</evidence>
<organism evidence="9 10">
    <name type="scientific">Acrocarpospora corrugata</name>
    <dbReference type="NCBI Taxonomy" id="35763"/>
    <lineage>
        <taxon>Bacteria</taxon>
        <taxon>Bacillati</taxon>
        <taxon>Actinomycetota</taxon>
        <taxon>Actinomycetes</taxon>
        <taxon>Streptosporangiales</taxon>
        <taxon>Streptosporangiaceae</taxon>
        <taxon>Acrocarpospora</taxon>
    </lineage>
</organism>
<keyword evidence="4 5" id="KW-0720">Serine protease</keyword>
<sequence>MSKQRRAALILALGVSAALLGTACAGVRTTGTTAAPSAPAGEYLVFYRPGGQAEAARAVTATGGTVRSVESRLGYLLASTAEPARVGASPAVAAIARDRKIGATTRARWTGAPERQVTPAAGPRAAVAGEPLAPRQWDMRMIGATPTGSYARQRGSHQVLVGVIDTGIDGRHPDIAPNFNRKLSRNFVTDRPKDPNGKTLDGPCEYLGCKDPADVDDEGHGTHVASTIGSPLNGIGIGGVAPGVSLVNLRAGHDSGYFFLKPTMDALTYAGDHGIDVVNMSFYVDPWMFNCPANPGDSPAEQQEQRGILEGMKRALDYARSHGVTLVSAIGNGATDLGSPAGDTTSPDYPLGAERDRKVDNSCLNVPAEMDGVISVTSLGPSGRKASYSDYGVEQADVSAPGGDLDDKGTRLKGVTREILAAAPARTLRAQGLLDKAGRPRGPAAVRSCARGTCSYYQYLEGTSMAAPHVTGVVALLVARFGKPGKGGLALDPATAERLLYASAPDKGCPAPRAYKYSASVVQLCEGDRGRNGFYGRGVVSAYRAVTLPKDA</sequence>
<dbReference type="RefSeq" id="WP_246238448.1">
    <property type="nucleotide sequence ID" value="NZ_BAAABN010000042.1"/>
</dbReference>
<evidence type="ECO:0000256" key="1">
    <source>
        <dbReference type="ARBA" id="ARBA00011073"/>
    </source>
</evidence>
<dbReference type="InterPro" id="IPR000209">
    <property type="entry name" value="Peptidase_S8/S53_dom"/>
</dbReference>
<keyword evidence="3 5" id="KW-0378">Hydrolase</keyword>
<dbReference type="Proteomes" id="UP000334990">
    <property type="component" value="Unassembled WGS sequence"/>
</dbReference>
<proteinExistence type="inferred from homology"/>
<dbReference type="Pfam" id="PF00082">
    <property type="entry name" value="Peptidase_S8"/>
    <property type="match status" value="1"/>
</dbReference>
<evidence type="ECO:0000256" key="2">
    <source>
        <dbReference type="ARBA" id="ARBA00022670"/>
    </source>
</evidence>
<feature type="domain" description="Peptidase S8/S53" evidence="8">
    <location>
        <begin position="157"/>
        <end position="508"/>
    </location>
</feature>
<dbReference type="PROSITE" id="PS51318">
    <property type="entry name" value="TAT"/>
    <property type="match status" value="1"/>
</dbReference>
<dbReference type="PRINTS" id="PR00723">
    <property type="entry name" value="SUBTILISIN"/>
</dbReference>
<evidence type="ECO:0000256" key="4">
    <source>
        <dbReference type="ARBA" id="ARBA00022825"/>
    </source>
</evidence>
<evidence type="ECO:0000256" key="7">
    <source>
        <dbReference type="SAM" id="SignalP"/>
    </source>
</evidence>
<dbReference type="PROSITE" id="PS51257">
    <property type="entry name" value="PROKAR_LIPOPROTEIN"/>
    <property type="match status" value="1"/>
</dbReference>
<reference evidence="9 10" key="1">
    <citation type="submission" date="2019-10" db="EMBL/GenBank/DDBJ databases">
        <title>Whole genome shotgun sequence of Acrocarpospora corrugata NBRC 13972.</title>
        <authorList>
            <person name="Ichikawa N."/>
            <person name="Kimura A."/>
            <person name="Kitahashi Y."/>
            <person name="Komaki H."/>
            <person name="Oguchi A."/>
        </authorList>
    </citation>
    <scope>NUCLEOTIDE SEQUENCE [LARGE SCALE GENOMIC DNA]</scope>
    <source>
        <strain evidence="9 10">NBRC 13972</strain>
    </source>
</reference>
<dbReference type="InterPro" id="IPR023828">
    <property type="entry name" value="Peptidase_S8_Ser-AS"/>
</dbReference>
<feature type="active site" description="Charge relay system" evidence="5">
    <location>
        <position position="165"/>
    </location>
</feature>
<feature type="active site" description="Charge relay system" evidence="5">
    <location>
        <position position="220"/>
    </location>
</feature>
<feature type="signal peptide" evidence="7">
    <location>
        <begin position="1"/>
        <end position="25"/>
    </location>
</feature>
<comment type="caution">
    <text evidence="9">The sequence shown here is derived from an EMBL/GenBank/DDBJ whole genome shotgun (WGS) entry which is preliminary data.</text>
</comment>
<dbReference type="EMBL" id="BLAD01000038">
    <property type="protein sequence ID" value="GER99088.1"/>
    <property type="molecule type" value="Genomic_DNA"/>
</dbReference>
<gene>
    <name evidence="9" type="ORF">Acor_11520</name>
</gene>
<evidence type="ECO:0000256" key="3">
    <source>
        <dbReference type="ARBA" id="ARBA00022801"/>
    </source>
</evidence>
<evidence type="ECO:0000256" key="5">
    <source>
        <dbReference type="PROSITE-ProRule" id="PRU01240"/>
    </source>
</evidence>
<dbReference type="PROSITE" id="PS00137">
    <property type="entry name" value="SUBTILASE_HIS"/>
    <property type="match status" value="1"/>
</dbReference>
<name>A0A5M3VSA3_9ACTN</name>
<feature type="chain" id="PRO_5039188736" evidence="7">
    <location>
        <begin position="26"/>
        <end position="552"/>
    </location>
</feature>
<dbReference type="SUPFAM" id="SSF52743">
    <property type="entry name" value="Subtilisin-like"/>
    <property type="match status" value="1"/>
</dbReference>
<dbReference type="InterPro" id="IPR036852">
    <property type="entry name" value="Peptidase_S8/S53_dom_sf"/>
</dbReference>